<reference evidence="1 2" key="1">
    <citation type="submission" date="2024-04" db="EMBL/GenBank/DDBJ databases">
        <title>Genome sequencing and metabolic network reconstruction of aminoacids and betaine degradation by Anoxynatronum sibiricum.</title>
        <authorList>
            <person name="Detkova E.N."/>
            <person name="Boltjanskaja Y.V."/>
            <person name="Mardanov A.V."/>
            <person name="Kevbrin V."/>
        </authorList>
    </citation>
    <scope>NUCLEOTIDE SEQUENCE [LARGE SCALE GENOMIC DNA]</scope>
    <source>
        <strain evidence="1 2">Z-7981</strain>
    </source>
</reference>
<protein>
    <submittedName>
        <fullName evidence="1">Uncharacterized protein</fullName>
    </submittedName>
</protein>
<comment type="caution">
    <text evidence="1">The sequence shown here is derived from an EMBL/GenBank/DDBJ whole genome shotgun (WGS) entry which is preliminary data.</text>
</comment>
<dbReference type="EMBL" id="JBCITM010000018">
    <property type="protein sequence ID" value="MEN1761618.1"/>
    <property type="molecule type" value="Genomic_DNA"/>
</dbReference>
<gene>
    <name evidence="1" type="ORF">AAIG11_14110</name>
</gene>
<name>A0ABU9VXA4_9CLOT</name>
<keyword evidence="2" id="KW-1185">Reference proteome</keyword>
<organism evidence="1 2">
    <name type="scientific">Anoxynatronum sibiricum</name>
    <dbReference type="NCBI Taxonomy" id="210623"/>
    <lineage>
        <taxon>Bacteria</taxon>
        <taxon>Bacillati</taxon>
        <taxon>Bacillota</taxon>
        <taxon>Clostridia</taxon>
        <taxon>Eubacteriales</taxon>
        <taxon>Clostridiaceae</taxon>
        <taxon>Anoxynatronum</taxon>
    </lineage>
</organism>
<sequence length="56" mass="6021">MILTCSKLNALYQAPLVVDTAPLVVDTGDLALDKELSGYIEVVKGFAHTVIYPVTN</sequence>
<evidence type="ECO:0000313" key="2">
    <source>
        <dbReference type="Proteomes" id="UP001407405"/>
    </source>
</evidence>
<evidence type="ECO:0000313" key="1">
    <source>
        <dbReference type="EMBL" id="MEN1761618.1"/>
    </source>
</evidence>
<proteinExistence type="predicted"/>
<accession>A0ABU9VXA4</accession>
<dbReference type="Proteomes" id="UP001407405">
    <property type="component" value="Unassembled WGS sequence"/>
</dbReference>